<feature type="domain" description="NB-ARC" evidence="1">
    <location>
        <begin position="118"/>
        <end position="224"/>
    </location>
</feature>
<name>A0A8H6YZW5_9AGAR</name>
<dbReference type="Pfam" id="PF00931">
    <property type="entry name" value="NB-ARC"/>
    <property type="match status" value="1"/>
</dbReference>
<dbReference type="Proteomes" id="UP000620124">
    <property type="component" value="Unassembled WGS sequence"/>
</dbReference>
<keyword evidence="3" id="KW-1185">Reference proteome</keyword>
<dbReference type="SUPFAM" id="SSF52540">
    <property type="entry name" value="P-loop containing nucleoside triphosphate hydrolases"/>
    <property type="match status" value="1"/>
</dbReference>
<dbReference type="AlphaFoldDB" id="A0A8H6YZW5"/>
<dbReference type="OrthoDB" id="1534087at2759"/>
<dbReference type="CDD" id="cd21037">
    <property type="entry name" value="MLKL_NTD"/>
    <property type="match status" value="1"/>
</dbReference>
<dbReference type="InterPro" id="IPR059179">
    <property type="entry name" value="MLKL-like_MCAfunc"/>
</dbReference>
<dbReference type="InterPro" id="IPR027417">
    <property type="entry name" value="P-loop_NTPase"/>
</dbReference>
<proteinExistence type="predicted"/>
<reference evidence="2" key="1">
    <citation type="submission" date="2020-05" db="EMBL/GenBank/DDBJ databases">
        <title>Mycena genomes resolve the evolution of fungal bioluminescence.</title>
        <authorList>
            <person name="Tsai I.J."/>
        </authorList>
    </citation>
    <scope>NUCLEOTIDE SEQUENCE</scope>
    <source>
        <strain evidence="2">CCC161011</strain>
    </source>
</reference>
<dbReference type="Gene3D" id="3.40.50.300">
    <property type="entry name" value="P-loop containing nucleotide triphosphate hydrolases"/>
    <property type="match status" value="1"/>
</dbReference>
<protein>
    <submittedName>
        <fullName evidence="2">NB-ARC domain-containing protein</fullName>
    </submittedName>
</protein>
<organism evidence="2 3">
    <name type="scientific">Mycena venus</name>
    <dbReference type="NCBI Taxonomy" id="2733690"/>
    <lineage>
        <taxon>Eukaryota</taxon>
        <taxon>Fungi</taxon>
        <taxon>Dikarya</taxon>
        <taxon>Basidiomycota</taxon>
        <taxon>Agaricomycotina</taxon>
        <taxon>Agaricomycetes</taxon>
        <taxon>Agaricomycetidae</taxon>
        <taxon>Agaricales</taxon>
        <taxon>Marasmiineae</taxon>
        <taxon>Mycenaceae</taxon>
        <taxon>Mycena</taxon>
    </lineage>
</organism>
<dbReference type="EMBL" id="JACAZI010000002">
    <property type="protein sequence ID" value="KAF7368267.1"/>
    <property type="molecule type" value="Genomic_DNA"/>
</dbReference>
<dbReference type="GO" id="GO:0043531">
    <property type="term" value="F:ADP binding"/>
    <property type="evidence" value="ECO:0007669"/>
    <property type="project" value="InterPro"/>
</dbReference>
<gene>
    <name evidence="2" type="ORF">MVEN_00147600</name>
</gene>
<evidence type="ECO:0000259" key="1">
    <source>
        <dbReference type="Pfam" id="PF00931"/>
    </source>
</evidence>
<evidence type="ECO:0000313" key="3">
    <source>
        <dbReference type="Proteomes" id="UP000620124"/>
    </source>
</evidence>
<dbReference type="InterPro" id="IPR002182">
    <property type="entry name" value="NB-ARC"/>
</dbReference>
<evidence type="ECO:0000313" key="2">
    <source>
        <dbReference type="EMBL" id="KAF7368267.1"/>
    </source>
</evidence>
<dbReference type="PANTHER" id="PTHR47691">
    <property type="entry name" value="REGULATOR-RELATED"/>
    <property type="match status" value="1"/>
</dbReference>
<sequence>MGQSAQILHKIHGCLRSQQELGKIKLFFKQSEITAQLEKCRVELQDALEILRLNIAGKVPATIWELGADNQRRHEKVLMMLETYTNSEYSCSIQSHNSSSTSLLLLLPAYPKIFHGRQTEVMKVTEALMTHPTPVAILGPGGIGKTTLAIAILHHPNVVSKYAQRYYVPCEAAATADQLHNTVAFYLGLEPSQKPHNVIIQHLQEQDIPTLLILDNLETAWEPIVSRYEVEQFLALLSSIEQLALLVGIIPLVFN</sequence>
<comment type="caution">
    <text evidence="2">The sequence shown here is derived from an EMBL/GenBank/DDBJ whole genome shotgun (WGS) entry which is preliminary data.</text>
</comment>
<dbReference type="PANTHER" id="PTHR47691:SF3">
    <property type="entry name" value="HTH-TYPE TRANSCRIPTIONAL REGULATOR RV0890C-RELATED"/>
    <property type="match status" value="1"/>
</dbReference>
<accession>A0A8H6YZW5</accession>